<protein>
    <submittedName>
        <fullName evidence="2">Uncharacterized protein</fullName>
    </submittedName>
</protein>
<organism evidence="2 3">
    <name type="scientific">Candidatus Geothrix odensensis</name>
    <dbReference type="NCBI Taxonomy" id="2954440"/>
    <lineage>
        <taxon>Bacteria</taxon>
        <taxon>Pseudomonadati</taxon>
        <taxon>Acidobacteriota</taxon>
        <taxon>Holophagae</taxon>
        <taxon>Holophagales</taxon>
        <taxon>Holophagaceae</taxon>
        <taxon>Geothrix</taxon>
    </lineage>
</organism>
<sequence length="49" mass="5588">MPRFRYDPLMKLGWEADAANVHGQPGLPRLADEPGPLRERWASSSRKLN</sequence>
<dbReference type="AlphaFoldDB" id="A0A936F2J3"/>
<feature type="compositionally biased region" description="Basic and acidic residues" evidence="1">
    <location>
        <begin position="30"/>
        <end position="41"/>
    </location>
</feature>
<dbReference type="Proteomes" id="UP000709959">
    <property type="component" value="Unassembled WGS sequence"/>
</dbReference>
<reference evidence="2 3" key="1">
    <citation type="submission" date="2020-10" db="EMBL/GenBank/DDBJ databases">
        <title>Connecting structure to function with the recovery of over 1000 high-quality activated sludge metagenome-assembled genomes encoding full-length rRNA genes using long-read sequencing.</title>
        <authorList>
            <person name="Singleton C.M."/>
            <person name="Petriglieri F."/>
            <person name="Kristensen J.M."/>
            <person name="Kirkegaard R.H."/>
            <person name="Michaelsen T.Y."/>
            <person name="Andersen M.H."/>
            <person name="Karst S.M."/>
            <person name="Dueholm M.S."/>
            <person name="Nielsen P.H."/>
            <person name="Albertsen M."/>
        </authorList>
    </citation>
    <scope>NUCLEOTIDE SEQUENCE [LARGE SCALE GENOMIC DNA]</scope>
    <source>
        <strain evidence="2">OdNE_18-Q3-R46-58_MAXAC.008</strain>
    </source>
</reference>
<gene>
    <name evidence="2" type="ORF">IPN91_08170</name>
</gene>
<feature type="region of interest" description="Disordered" evidence="1">
    <location>
        <begin position="21"/>
        <end position="49"/>
    </location>
</feature>
<accession>A0A936F2J3</accession>
<dbReference type="EMBL" id="JADKCH010000006">
    <property type="protein sequence ID" value="MBK8572611.1"/>
    <property type="molecule type" value="Genomic_DNA"/>
</dbReference>
<evidence type="ECO:0000256" key="1">
    <source>
        <dbReference type="SAM" id="MobiDB-lite"/>
    </source>
</evidence>
<name>A0A936F2J3_9BACT</name>
<proteinExistence type="predicted"/>
<comment type="caution">
    <text evidence="2">The sequence shown here is derived from an EMBL/GenBank/DDBJ whole genome shotgun (WGS) entry which is preliminary data.</text>
</comment>
<evidence type="ECO:0000313" key="3">
    <source>
        <dbReference type="Proteomes" id="UP000709959"/>
    </source>
</evidence>
<evidence type="ECO:0000313" key="2">
    <source>
        <dbReference type="EMBL" id="MBK8572611.1"/>
    </source>
</evidence>